<accession>A0A0B2D620</accession>
<keyword evidence="6" id="KW-1185">Reference proteome</keyword>
<dbReference type="InterPro" id="IPR003715">
    <property type="entry name" value="Poly_export_N"/>
</dbReference>
<dbReference type="Pfam" id="PF02563">
    <property type="entry name" value="Poly_export"/>
    <property type="match status" value="1"/>
</dbReference>
<dbReference type="GO" id="GO:0015159">
    <property type="term" value="F:polysaccharide transmembrane transporter activity"/>
    <property type="evidence" value="ECO:0007669"/>
    <property type="project" value="InterPro"/>
</dbReference>
<accession>A0A0B3BIC4</accession>
<sequence length="178" mass="19480">MSRVLLAILLTLLFIPPGIAQVEQGSSYRLASGDIIRISVFGEPDLSFEEIRLNDAGTFSYPFVGEVHAGGRTAGQIEQQLSERLRDGYLVNPRVTVSVVAYREFYISGEVQKPGGYPYQPGLTLNRAIALAGGLTERASLKRVTIVRGDGDRRERERPALDTPILPGDTITIAQGFF</sequence>
<dbReference type="Gene3D" id="3.10.560.10">
    <property type="entry name" value="Outer membrane lipoprotein wza domain like"/>
    <property type="match status" value="1"/>
</dbReference>
<dbReference type="PANTHER" id="PTHR33619:SF3">
    <property type="entry name" value="POLYSACCHARIDE EXPORT PROTEIN GFCE-RELATED"/>
    <property type="match status" value="1"/>
</dbReference>
<dbReference type="RefSeq" id="WP_037008769.1">
    <property type="nucleotide sequence ID" value="NZ_FMUP01000003.1"/>
</dbReference>
<dbReference type="Proteomes" id="UP000030980">
    <property type="component" value="Unassembled WGS sequence"/>
</dbReference>
<dbReference type="InterPro" id="IPR019554">
    <property type="entry name" value="Soluble_ligand-bd"/>
</dbReference>
<evidence type="ECO:0000313" key="7">
    <source>
        <dbReference type="Proteomes" id="UP000186079"/>
    </source>
</evidence>
<dbReference type="EMBL" id="JTAK01000005">
    <property type="protein sequence ID" value="KHO64213.1"/>
    <property type="molecule type" value="Genomic_DNA"/>
</dbReference>
<evidence type="ECO:0000313" key="5">
    <source>
        <dbReference type="EMBL" id="SIQ04608.1"/>
    </source>
</evidence>
<dbReference type="PATRIC" id="fig|706570.3.peg.1086"/>
<evidence type="ECO:0000256" key="1">
    <source>
        <dbReference type="ARBA" id="ARBA00022729"/>
    </source>
</evidence>
<protein>
    <submittedName>
        <fullName evidence="4">Capsular biosynthesis protein</fullName>
    </submittedName>
    <submittedName>
        <fullName evidence="5">Polysaccharide export outer membrane protein</fullName>
    </submittedName>
</protein>
<dbReference type="STRING" id="706570.PT85_13325"/>
<dbReference type="Gene3D" id="3.30.1950.10">
    <property type="entry name" value="wza like domain"/>
    <property type="match status" value="1"/>
</dbReference>
<dbReference type="AlphaFoldDB" id="A0A0B3BIC4"/>
<feature type="domain" description="Polysaccharide export protein N-terminal" evidence="2">
    <location>
        <begin position="24"/>
        <end position="99"/>
    </location>
</feature>
<proteinExistence type="predicted"/>
<organism evidence="4 6">
    <name type="scientific">Pseudomonas flexibilis</name>
    <dbReference type="NCBI Taxonomy" id="706570"/>
    <lineage>
        <taxon>Bacteria</taxon>
        <taxon>Pseudomonadati</taxon>
        <taxon>Pseudomonadota</taxon>
        <taxon>Gammaproteobacteria</taxon>
        <taxon>Pseudomonadales</taxon>
        <taxon>Pseudomonadaceae</taxon>
        <taxon>Pseudomonas</taxon>
    </lineage>
</organism>
<dbReference type="Proteomes" id="UP000186079">
    <property type="component" value="Unassembled WGS sequence"/>
</dbReference>
<name>A0A0B3BIC4_9PSED</name>
<dbReference type="EMBL" id="FTMC01000002">
    <property type="protein sequence ID" value="SIQ04608.1"/>
    <property type="molecule type" value="Genomic_DNA"/>
</dbReference>
<evidence type="ECO:0000313" key="4">
    <source>
        <dbReference type="EMBL" id="KHO64213.1"/>
    </source>
</evidence>
<keyword evidence="1" id="KW-0732">Signal</keyword>
<feature type="domain" description="Soluble ligand binding" evidence="3">
    <location>
        <begin position="105"/>
        <end position="152"/>
    </location>
</feature>
<reference evidence="4 6" key="1">
    <citation type="submission" date="2014-11" db="EMBL/GenBank/DDBJ databases">
        <title>Genome sequence of Pseudomonas tuomuerensis JCM 14085.</title>
        <authorList>
            <person name="Shin S.-K."/>
            <person name="Yi H."/>
        </authorList>
    </citation>
    <scope>NUCLEOTIDE SEQUENCE [LARGE SCALE GENOMIC DNA]</scope>
    <source>
        <strain evidence="4 6">JCM 14085</strain>
    </source>
</reference>
<evidence type="ECO:0000313" key="6">
    <source>
        <dbReference type="Proteomes" id="UP000030980"/>
    </source>
</evidence>
<dbReference type="InterPro" id="IPR049712">
    <property type="entry name" value="Poly_export"/>
</dbReference>
<evidence type="ECO:0000259" key="2">
    <source>
        <dbReference type="Pfam" id="PF02563"/>
    </source>
</evidence>
<gene>
    <name evidence="4" type="ORF">PT85_13325</name>
    <name evidence="5" type="ORF">SAMN05421672_102194</name>
</gene>
<dbReference type="PANTHER" id="PTHR33619">
    <property type="entry name" value="POLYSACCHARIDE EXPORT PROTEIN GFCE-RELATED"/>
    <property type="match status" value="1"/>
</dbReference>
<dbReference type="OrthoDB" id="9808948at2"/>
<evidence type="ECO:0000259" key="3">
    <source>
        <dbReference type="Pfam" id="PF10531"/>
    </source>
</evidence>
<reference evidence="5 7" key="2">
    <citation type="submission" date="2017-01" db="EMBL/GenBank/DDBJ databases">
        <authorList>
            <person name="Mah S.A."/>
            <person name="Swanson W.J."/>
            <person name="Moy G.W."/>
            <person name="Vacquier V.D."/>
        </authorList>
    </citation>
    <scope>NUCLEOTIDE SEQUENCE [LARGE SCALE GENOMIC DNA]</scope>
    <source>
        <strain evidence="5 7">ATCC 29606</strain>
    </source>
</reference>
<dbReference type="Pfam" id="PF10531">
    <property type="entry name" value="SLBB"/>
    <property type="match status" value="1"/>
</dbReference>